<evidence type="ECO:0000256" key="1">
    <source>
        <dbReference type="SAM" id="Phobius"/>
    </source>
</evidence>
<keyword evidence="1" id="KW-0472">Membrane</keyword>
<organism evidence="2">
    <name type="scientific">marine sediment metagenome</name>
    <dbReference type="NCBI Taxonomy" id="412755"/>
    <lineage>
        <taxon>unclassified sequences</taxon>
        <taxon>metagenomes</taxon>
        <taxon>ecological metagenomes</taxon>
    </lineage>
</organism>
<sequence>MTNFELFAYFGAPALMLGSALVLAWYAKHHA</sequence>
<accession>A0A0F9UZU1</accession>
<dbReference type="AlphaFoldDB" id="A0A0F9UZU1"/>
<evidence type="ECO:0000313" key="2">
    <source>
        <dbReference type="EMBL" id="KKN93022.1"/>
    </source>
</evidence>
<keyword evidence="1" id="KW-0812">Transmembrane</keyword>
<name>A0A0F9UZU1_9ZZZZ</name>
<proteinExistence type="predicted"/>
<protein>
    <submittedName>
        <fullName evidence="2">Uncharacterized protein</fullName>
    </submittedName>
</protein>
<feature type="transmembrane region" description="Helical" evidence="1">
    <location>
        <begin position="6"/>
        <end position="27"/>
    </location>
</feature>
<dbReference type="EMBL" id="LAZR01000090">
    <property type="protein sequence ID" value="KKN93022.1"/>
    <property type="molecule type" value="Genomic_DNA"/>
</dbReference>
<gene>
    <name evidence="2" type="ORF">LCGC14_0203220</name>
</gene>
<reference evidence="2" key="1">
    <citation type="journal article" date="2015" name="Nature">
        <title>Complex archaea that bridge the gap between prokaryotes and eukaryotes.</title>
        <authorList>
            <person name="Spang A."/>
            <person name="Saw J.H."/>
            <person name="Jorgensen S.L."/>
            <person name="Zaremba-Niedzwiedzka K."/>
            <person name="Martijn J."/>
            <person name="Lind A.E."/>
            <person name="van Eijk R."/>
            <person name="Schleper C."/>
            <person name="Guy L."/>
            <person name="Ettema T.J."/>
        </authorList>
    </citation>
    <scope>NUCLEOTIDE SEQUENCE</scope>
</reference>
<comment type="caution">
    <text evidence="2">The sequence shown here is derived from an EMBL/GenBank/DDBJ whole genome shotgun (WGS) entry which is preliminary data.</text>
</comment>
<keyword evidence="1" id="KW-1133">Transmembrane helix</keyword>